<evidence type="ECO:0000256" key="4">
    <source>
        <dbReference type="ARBA" id="ARBA00022734"/>
    </source>
</evidence>
<dbReference type="PANTHER" id="PTHR22803">
    <property type="entry name" value="MANNOSE, PHOSPHOLIPASE, LECTIN RECEPTOR RELATED"/>
    <property type="match status" value="1"/>
</dbReference>
<comment type="subcellular location">
    <subcellularLocation>
        <location evidence="1">Secreted</location>
    </subcellularLocation>
</comment>
<keyword evidence="5" id="KW-1015">Disulfide bond</keyword>
<dbReference type="SUPFAM" id="SSF56436">
    <property type="entry name" value="C-type lectin-like"/>
    <property type="match status" value="1"/>
</dbReference>
<evidence type="ECO:0000256" key="3">
    <source>
        <dbReference type="ARBA" id="ARBA00022729"/>
    </source>
</evidence>
<organism evidence="9 10">
    <name type="scientific">Marmota marmota marmota</name>
    <name type="common">Alpine marmot</name>
    <dbReference type="NCBI Taxonomy" id="9994"/>
    <lineage>
        <taxon>Eukaryota</taxon>
        <taxon>Metazoa</taxon>
        <taxon>Chordata</taxon>
        <taxon>Craniata</taxon>
        <taxon>Vertebrata</taxon>
        <taxon>Euteleostomi</taxon>
        <taxon>Mammalia</taxon>
        <taxon>Eutheria</taxon>
        <taxon>Euarchontoglires</taxon>
        <taxon>Glires</taxon>
        <taxon>Rodentia</taxon>
        <taxon>Sciuromorpha</taxon>
        <taxon>Sciuridae</taxon>
        <taxon>Xerinae</taxon>
        <taxon>Marmotini</taxon>
        <taxon>Marmota</taxon>
    </lineage>
</organism>
<accession>A0A8C5YY73</accession>
<name>A0A8C5YY73_MARMA</name>
<dbReference type="SMART" id="SM00034">
    <property type="entry name" value="CLECT"/>
    <property type="match status" value="1"/>
</dbReference>
<evidence type="ECO:0000259" key="8">
    <source>
        <dbReference type="PROSITE" id="PS50041"/>
    </source>
</evidence>
<reference evidence="9" key="1">
    <citation type="submission" date="2025-08" db="UniProtKB">
        <authorList>
            <consortium name="Ensembl"/>
        </authorList>
    </citation>
    <scope>IDENTIFICATION</scope>
</reference>
<evidence type="ECO:0000256" key="6">
    <source>
        <dbReference type="ARBA" id="ARBA00055730"/>
    </source>
</evidence>
<sequence length="166" mass="18757">MAQTSSCLMLITCLMFLSLSQGQDYEEHHPIHHISCPEGTHSYGSHCYYFYEDRLTWIEADLFCQNTHAGHLVSVLTHSEGNFVASMIKESGTTDSSVWIGLHDPKKIHLWHWSSGSLYTYKAWAPGSPNIANRGYCVSVTAKSGFKLWKDTNCEAHMSFVCKFNS</sequence>
<dbReference type="PRINTS" id="PR01504">
    <property type="entry name" value="PNCREATITSAP"/>
</dbReference>
<evidence type="ECO:0000256" key="7">
    <source>
        <dbReference type="SAM" id="SignalP"/>
    </source>
</evidence>
<evidence type="ECO:0000313" key="9">
    <source>
        <dbReference type="Ensembl" id="ENSMMMP00000005927.1"/>
    </source>
</evidence>
<dbReference type="GO" id="GO:0008083">
    <property type="term" value="F:growth factor activity"/>
    <property type="evidence" value="ECO:0007669"/>
    <property type="project" value="Ensembl"/>
</dbReference>
<dbReference type="FunFam" id="3.10.100.10:FF:000059">
    <property type="entry name" value="Regenerating islet-derived 1"/>
    <property type="match status" value="1"/>
</dbReference>
<dbReference type="Gene3D" id="3.10.100.10">
    <property type="entry name" value="Mannose-Binding Protein A, subunit A"/>
    <property type="match status" value="1"/>
</dbReference>
<dbReference type="Pfam" id="PF00059">
    <property type="entry name" value="Lectin_C"/>
    <property type="match status" value="1"/>
</dbReference>
<dbReference type="PROSITE" id="PS50041">
    <property type="entry name" value="C_TYPE_LECTIN_2"/>
    <property type="match status" value="1"/>
</dbReference>
<dbReference type="GO" id="GO:0140678">
    <property type="term" value="F:molecular function inhibitor activity"/>
    <property type="evidence" value="ECO:0007669"/>
    <property type="project" value="Ensembl"/>
</dbReference>
<dbReference type="InterPro" id="IPR018378">
    <property type="entry name" value="C-type_lectin_CS"/>
</dbReference>
<comment type="function">
    <text evidence="6">Might act as an inhibitor of spontaneous calcium carbonate precipitation.</text>
</comment>
<dbReference type="AlphaFoldDB" id="A0A8C5YY73"/>
<keyword evidence="3 7" id="KW-0732">Signal</keyword>
<dbReference type="OrthoDB" id="441660at2759"/>
<evidence type="ECO:0000313" key="10">
    <source>
        <dbReference type="Proteomes" id="UP000694407"/>
    </source>
</evidence>
<feature type="signal peptide" evidence="7">
    <location>
        <begin position="1"/>
        <end position="22"/>
    </location>
</feature>
<dbReference type="InterPro" id="IPR001304">
    <property type="entry name" value="C-type_lectin-like"/>
</dbReference>
<evidence type="ECO:0000256" key="5">
    <source>
        <dbReference type="ARBA" id="ARBA00023157"/>
    </source>
</evidence>
<dbReference type="GO" id="GO:0030246">
    <property type="term" value="F:carbohydrate binding"/>
    <property type="evidence" value="ECO:0007669"/>
    <property type="project" value="UniProtKB-KW"/>
</dbReference>
<dbReference type="Proteomes" id="UP000694407">
    <property type="component" value="Unplaced"/>
</dbReference>
<proteinExistence type="predicted"/>
<feature type="domain" description="C-type lectin" evidence="8">
    <location>
        <begin position="43"/>
        <end position="163"/>
    </location>
</feature>
<evidence type="ECO:0000256" key="2">
    <source>
        <dbReference type="ARBA" id="ARBA00022525"/>
    </source>
</evidence>
<keyword evidence="4" id="KW-0430">Lectin</keyword>
<dbReference type="InterPro" id="IPR050111">
    <property type="entry name" value="C-type_lectin/snaclec_domain"/>
</dbReference>
<dbReference type="InterPro" id="IPR016186">
    <property type="entry name" value="C-type_lectin-like/link_sf"/>
</dbReference>
<reference evidence="9" key="2">
    <citation type="submission" date="2025-09" db="UniProtKB">
        <authorList>
            <consortium name="Ensembl"/>
        </authorList>
    </citation>
    <scope>IDENTIFICATION</scope>
</reference>
<dbReference type="PROSITE" id="PS00615">
    <property type="entry name" value="C_TYPE_LECTIN_1"/>
    <property type="match status" value="1"/>
</dbReference>
<keyword evidence="10" id="KW-1185">Reference proteome</keyword>
<dbReference type="Ensembl" id="ENSMMMT00000006735.1">
    <property type="protein sequence ID" value="ENSMMMP00000005927.1"/>
    <property type="gene ID" value="ENSMMMG00000005302.1"/>
</dbReference>
<feature type="chain" id="PRO_5044150798" evidence="7">
    <location>
        <begin position="23"/>
        <end position="166"/>
    </location>
</feature>
<dbReference type="GO" id="GO:0005576">
    <property type="term" value="C:extracellular region"/>
    <property type="evidence" value="ECO:0007669"/>
    <property type="project" value="UniProtKB-SubCell"/>
</dbReference>
<dbReference type="GeneTree" id="ENSGT00940000162393"/>
<keyword evidence="2" id="KW-0964">Secreted</keyword>
<dbReference type="InterPro" id="IPR016187">
    <property type="entry name" value="CTDL_fold"/>
</dbReference>
<protein>
    <submittedName>
        <fullName evidence="9">Rerating family member 1 alpha</fullName>
    </submittedName>
</protein>
<dbReference type="KEGG" id="mmma:107154188"/>
<evidence type="ECO:0000256" key="1">
    <source>
        <dbReference type="ARBA" id="ARBA00004613"/>
    </source>
</evidence>
<gene>
    <name evidence="9" type="primary">REG1A</name>
</gene>